<feature type="non-terminal residue" evidence="1">
    <location>
        <position position="1"/>
    </location>
</feature>
<gene>
    <name evidence="1" type="ORF">DFH08DRAFT_696972</name>
</gene>
<evidence type="ECO:0008006" key="3">
    <source>
        <dbReference type="Google" id="ProtNLM"/>
    </source>
</evidence>
<organism evidence="1 2">
    <name type="scientific">Mycena albidolilacea</name>
    <dbReference type="NCBI Taxonomy" id="1033008"/>
    <lineage>
        <taxon>Eukaryota</taxon>
        <taxon>Fungi</taxon>
        <taxon>Dikarya</taxon>
        <taxon>Basidiomycota</taxon>
        <taxon>Agaricomycotina</taxon>
        <taxon>Agaricomycetes</taxon>
        <taxon>Agaricomycetidae</taxon>
        <taxon>Agaricales</taxon>
        <taxon>Marasmiineae</taxon>
        <taxon>Mycenaceae</taxon>
        <taxon>Mycena</taxon>
    </lineage>
</organism>
<reference evidence="1" key="1">
    <citation type="submission" date="2023-03" db="EMBL/GenBank/DDBJ databases">
        <title>Massive genome expansion in bonnet fungi (Mycena s.s.) driven by repeated elements and novel gene families across ecological guilds.</title>
        <authorList>
            <consortium name="Lawrence Berkeley National Laboratory"/>
            <person name="Harder C.B."/>
            <person name="Miyauchi S."/>
            <person name="Viragh M."/>
            <person name="Kuo A."/>
            <person name="Thoen E."/>
            <person name="Andreopoulos B."/>
            <person name="Lu D."/>
            <person name="Skrede I."/>
            <person name="Drula E."/>
            <person name="Henrissat B."/>
            <person name="Morin E."/>
            <person name="Kohler A."/>
            <person name="Barry K."/>
            <person name="LaButti K."/>
            <person name="Morin E."/>
            <person name="Salamov A."/>
            <person name="Lipzen A."/>
            <person name="Mereny Z."/>
            <person name="Hegedus B."/>
            <person name="Baldrian P."/>
            <person name="Stursova M."/>
            <person name="Weitz H."/>
            <person name="Taylor A."/>
            <person name="Grigoriev I.V."/>
            <person name="Nagy L.G."/>
            <person name="Martin F."/>
            <person name="Kauserud H."/>
        </authorList>
    </citation>
    <scope>NUCLEOTIDE SEQUENCE</scope>
    <source>
        <strain evidence="1">CBHHK002</strain>
    </source>
</reference>
<sequence>LLLVLTMDGMIYAQVVEGSFTAEKFLDFILGLLNRMDKSMPRGSVIMTDNTRIHKDPTV</sequence>
<accession>A0AAD7A5J9</accession>
<proteinExistence type="predicted"/>
<evidence type="ECO:0000313" key="2">
    <source>
        <dbReference type="Proteomes" id="UP001218218"/>
    </source>
</evidence>
<name>A0AAD7A5J9_9AGAR</name>
<protein>
    <recommendedName>
        <fullName evidence="3">Tc1-like transposase DDE domain-containing protein</fullName>
    </recommendedName>
</protein>
<comment type="caution">
    <text evidence="1">The sequence shown here is derived from an EMBL/GenBank/DDBJ whole genome shotgun (WGS) entry which is preliminary data.</text>
</comment>
<evidence type="ECO:0000313" key="1">
    <source>
        <dbReference type="EMBL" id="KAJ7349411.1"/>
    </source>
</evidence>
<keyword evidence="2" id="KW-1185">Reference proteome</keyword>
<dbReference type="Proteomes" id="UP001218218">
    <property type="component" value="Unassembled WGS sequence"/>
</dbReference>
<dbReference type="EMBL" id="JARIHO010000016">
    <property type="protein sequence ID" value="KAJ7349411.1"/>
    <property type="molecule type" value="Genomic_DNA"/>
</dbReference>
<dbReference type="AlphaFoldDB" id="A0AAD7A5J9"/>